<keyword evidence="4" id="KW-1185">Reference proteome</keyword>
<feature type="compositionally biased region" description="Low complexity" evidence="1">
    <location>
        <begin position="270"/>
        <end position="288"/>
    </location>
</feature>
<feature type="region of interest" description="Disordered" evidence="1">
    <location>
        <begin position="263"/>
        <end position="300"/>
    </location>
</feature>
<name>A0A367F8V2_9ACTN</name>
<dbReference type="Gene3D" id="1.10.260.40">
    <property type="entry name" value="lambda repressor-like DNA-binding domains"/>
    <property type="match status" value="1"/>
</dbReference>
<proteinExistence type="predicted"/>
<accession>A0A367F8V2</accession>
<dbReference type="AlphaFoldDB" id="A0A367F8V2"/>
<feature type="domain" description="HTH cro/C1-type" evidence="2">
    <location>
        <begin position="11"/>
        <end position="64"/>
    </location>
</feature>
<evidence type="ECO:0000313" key="3">
    <source>
        <dbReference type="EMBL" id="RCG26369.1"/>
    </source>
</evidence>
<dbReference type="InterPro" id="IPR010982">
    <property type="entry name" value="Lambda_DNA-bd_dom_sf"/>
</dbReference>
<comment type="caution">
    <text evidence="3">The sequence shown here is derived from an EMBL/GenBank/DDBJ whole genome shotgun (WGS) entry which is preliminary data.</text>
</comment>
<dbReference type="PROSITE" id="PS50943">
    <property type="entry name" value="HTH_CROC1"/>
    <property type="match status" value="1"/>
</dbReference>
<evidence type="ECO:0000313" key="4">
    <source>
        <dbReference type="Proteomes" id="UP000252914"/>
    </source>
</evidence>
<organism evidence="3 4">
    <name type="scientific">Streptomyces diacarni</name>
    <dbReference type="NCBI Taxonomy" id="2800381"/>
    <lineage>
        <taxon>Bacteria</taxon>
        <taxon>Bacillati</taxon>
        <taxon>Actinomycetota</taxon>
        <taxon>Actinomycetes</taxon>
        <taxon>Kitasatosporales</taxon>
        <taxon>Streptomycetaceae</taxon>
        <taxon>Streptomyces</taxon>
    </lineage>
</organism>
<protein>
    <submittedName>
        <fullName evidence="3">XRE family transcriptional regulator</fullName>
    </submittedName>
</protein>
<dbReference type="GO" id="GO:0003677">
    <property type="term" value="F:DNA binding"/>
    <property type="evidence" value="ECO:0007669"/>
    <property type="project" value="InterPro"/>
</dbReference>
<dbReference type="InterPro" id="IPR001387">
    <property type="entry name" value="Cro/C1-type_HTH"/>
</dbReference>
<evidence type="ECO:0000259" key="2">
    <source>
        <dbReference type="PROSITE" id="PS50943"/>
    </source>
</evidence>
<dbReference type="SUPFAM" id="SSF47413">
    <property type="entry name" value="lambda repressor-like DNA-binding domains"/>
    <property type="match status" value="1"/>
</dbReference>
<dbReference type="Pfam" id="PF19054">
    <property type="entry name" value="DUF5753"/>
    <property type="match status" value="1"/>
</dbReference>
<gene>
    <name evidence="3" type="ORF">DTL70_07225</name>
</gene>
<reference evidence="3 4" key="1">
    <citation type="submission" date="2018-06" db="EMBL/GenBank/DDBJ databases">
        <title>Streptomyces reniochalinae sp. nov. and Streptomyces diacarnus sp. nov. from marine sponges.</title>
        <authorList>
            <person name="Li L."/>
        </authorList>
    </citation>
    <scope>NUCLEOTIDE SEQUENCE [LARGE SCALE GENOMIC DNA]</scope>
    <source>
        <strain evidence="3 4">LHW51701</strain>
    </source>
</reference>
<dbReference type="EMBL" id="QOIN01000034">
    <property type="protein sequence ID" value="RCG26369.1"/>
    <property type="molecule type" value="Genomic_DNA"/>
</dbReference>
<dbReference type="Proteomes" id="UP000252914">
    <property type="component" value="Unassembled WGS sequence"/>
</dbReference>
<dbReference type="SMART" id="SM00530">
    <property type="entry name" value="HTH_XRE"/>
    <property type="match status" value="1"/>
</dbReference>
<dbReference type="CDD" id="cd00093">
    <property type="entry name" value="HTH_XRE"/>
    <property type="match status" value="1"/>
</dbReference>
<sequence length="300" mass="32985">MSIPPSLGEDVRRVRRARGISQTAFATATGYTQSYVSRVESGEFMPSVKFAEACDRTFGTGDLFVRQLRRVVEGEYPAWFAPYIDAERRAATIRDFSTIFITGLLQTEAYARVSLVGGRPNVSPGDVDAKVASRLRRREILMKPDPPRVWVVLYEACLRARVGSARVMADQMKHLMEQARLHAALTVQVLPYSAAEVGIGVPYVLLEMSSGKPCVFVEGPQGGRPYEGPETVANSAHIYDEIRASSLSPGESLALISAVRDEHERNAVDQKQLQRQTRGQLRRVGPGARARRGGRPGAGQ</sequence>
<evidence type="ECO:0000256" key="1">
    <source>
        <dbReference type="SAM" id="MobiDB-lite"/>
    </source>
</evidence>
<dbReference type="Pfam" id="PF13560">
    <property type="entry name" value="HTH_31"/>
    <property type="match status" value="1"/>
</dbReference>
<dbReference type="InterPro" id="IPR043917">
    <property type="entry name" value="DUF5753"/>
</dbReference>